<accession>A0A2T3FNC8</accession>
<gene>
    <name evidence="1" type="ORF">C7U55_11695</name>
</gene>
<dbReference type="PANTHER" id="PTHR37841:SF1">
    <property type="entry name" value="DUF3298 DOMAIN-CONTAINING PROTEIN"/>
    <property type="match status" value="1"/>
</dbReference>
<dbReference type="AlphaFoldDB" id="A0A2T3FNC8"/>
<evidence type="ECO:0008006" key="3">
    <source>
        <dbReference type="Google" id="ProtNLM"/>
    </source>
</evidence>
<name>A0A2T3FNC8_9FIRM</name>
<proteinExistence type="predicted"/>
<sequence>MKKILIALLAIVMITGCSTSKKTQTLFVEKNKKYALCDTEGDLKTKFKYTSYQDVQDEGYLVSIDKKTSYISKDGKDVIAYKKGVTLSVLENMIVAKDGKGLYTLYDLSGKILYKENKKTKISLYGLPVIYKNKKYSVLDGNGDVLVTSKKKITYASVYNSSFILVGYEKKSVFYDTSSNSQIDENGLSTKLIGQYDIMNQDYKKGFLVYDQKQKMFGYVDLKGKLIFEKNIEVTSSKFSGSTIVVTNNDQIRLFSINGKEDAIATTYYKNINNYLVKNASYIYGPHKFVENGKTKDVTGIQLNPKVSYVNGKMFPVYVQNKGYQYYTFSGKKALKTIFKDAQDFDKNGLAVVSKDGEKYYLMNKDGKKVSKNYVSIQYLDKGYYAAYETNSKYEVIDKEGQVVINGYFMAEGQIFEFDGVVYGILNKSGTTYLYNMDDQESVFSLEGEYVLYQDMYLMKKNHKAYYDLEGNVIYKE</sequence>
<organism evidence="1 2">
    <name type="scientific">Faecalibacillus faecis</name>
    <dbReference type="NCBI Taxonomy" id="1982628"/>
    <lineage>
        <taxon>Bacteria</taxon>
        <taxon>Bacillati</taxon>
        <taxon>Bacillota</taxon>
        <taxon>Erysipelotrichia</taxon>
        <taxon>Erysipelotrichales</taxon>
        <taxon>Coprobacillaceae</taxon>
        <taxon>Faecalibacillus</taxon>
    </lineage>
</organism>
<dbReference type="RefSeq" id="WP_106988722.1">
    <property type="nucleotide sequence ID" value="NZ_DAWBWI010000021.1"/>
</dbReference>
<dbReference type="SUPFAM" id="SSF82171">
    <property type="entry name" value="DPP6 N-terminal domain-like"/>
    <property type="match status" value="1"/>
</dbReference>
<keyword evidence="2" id="KW-1185">Reference proteome</keyword>
<dbReference type="PROSITE" id="PS51257">
    <property type="entry name" value="PROKAR_LIPOPROTEIN"/>
    <property type="match status" value="1"/>
</dbReference>
<evidence type="ECO:0000313" key="2">
    <source>
        <dbReference type="Proteomes" id="UP000241201"/>
    </source>
</evidence>
<reference evidence="2" key="1">
    <citation type="submission" date="2018-03" db="EMBL/GenBank/DDBJ databases">
        <title>Lachnoclostridium SNUG30370 gen.nov., sp.nov., isolated from human faeces.</title>
        <authorList>
            <person name="Seo B."/>
            <person name="Jeon K."/>
            <person name="Ko G."/>
        </authorList>
    </citation>
    <scope>NUCLEOTIDE SEQUENCE [LARGE SCALE GENOMIC DNA]</scope>
    <source>
        <strain evidence="2">SNUG30370</strain>
    </source>
</reference>
<protein>
    <recommendedName>
        <fullName evidence="3">WG repeat-containing protein</fullName>
    </recommendedName>
</protein>
<dbReference type="Proteomes" id="UP000241201">
    <property type="component" value="Unassembled WGS sequence"/>
</dbReference>
<dbReference type="PANTHER" id="PTHR37841">
    <property type="entry name" value="GLR2918 PROTEIN"/>
    <property type="match status" value="1"/>
</dbReference>
<dbReference type="EMBL" id="PYLP01000021">
    <property type="protein sequence ID" value="PST36762.1"/>
    <property type="molecule type" value="Genomic_DNA"/>
</dbReference>
<evidence type="ECO:0000313" key="1">
    <source>
        <dbReference type="EMBL" id="PST36762.1"/>
    </source>
</evidence>
<comment type="caution">
    <text evidence="1">The sequence shown here is derived from an EMBL/GenBank/DDBJ whole genome shotgun (WGS) entry which is preliminary data.</text>
</comment>
<dbReference type="GeneID" id="77471746"/>